<keyword evidence="3" id="KW-0614">Plasmid</keyword>
<gene>
    <name evidence="3" type="ORF">AYM40_37315</name>
</gene>
<dbReference type="KEGG" id="buz:AYM40_37315"/>
<dbReference type="InterPro" id="IPR039555">
    <property type="entry name" value="TraF/TrbB"/>
</dbReference>
<dbReference type="AlphaFoldDB" id="A0A167WQ58"/>
<geneLocation type="plasmid" evidence="4">
    <name>polga2</name>
</geneLocation>
<evidence type="ECO:0000313" key="3">
    <source>
        <dbReference type="EMBL" id="ANB78026.1"/>
    </source>
</evidence>
<dbReference type="OrthoDB" id="5559625at2"/>
<keyword evidence="4" id="KW-1185">Reference proteome</keyword>
<name>A0A167WQ58_9BURK</name>
<accession>A0A167WQ58</accession>
<dbReference type="InterPro" id="IPR036249">
    <property type="entry name" value="Thioredoxin-like_sf"/>
</dbReference>
<dbReference type="SUPFAM" id="SSF52833">
    <property type="entry name" value="Thioredoxin-like"/>
    <property type="match status" value="1"/>
</dbReference>
<dbReference type="Pfam" id="PF13728">
    <property type="entry name" value="TraF"/>
    <property type="match status" value="1"/>
</dbReference>
<protein>
    <submittedName>
        <fullName evidence="3">Conjugal transfer protein</fullName>
    </submittedName>
</protein>
<dbReference type="Proteomes" id="UP000076852">
    <property type="component" value="Plasmid pOLGA2"/>
</dbReference>
<dbReference type="RefSeq" id="WP_063501193.1">
    <property type="nucleotide sequence ID" value="NZ_CP014581.1"/>
</dbReference>
<dbReference type="EMBL" id="CP014581">
    <property type="protein sequence ID" value="ANB78026.1"/>
    <property type="molecule type" value="Genomic_DNA"/>
</dbReference>
<sequence>MPGRRNTVLALLVAVSSLAASAVAFAQQVAPRGDDYGDAFLNYEPYVTPGQKSDAEPKPAPQAAAPAPASAAKPTGSQTVDVAFLRKVYPMLEERAINDPTDANVSAYMYTKRIVMDKAQRFSEAVTRVLHEDPVLDENNRVPYASTGAIAVRNADYQAQQKAVQELSQVGGLVVFVDSSCRFCAMELPVLGMLKNGYGLEYVVISLDGTKPKGFKGNVMQDNGLFHKLNLKLTPSVVFVPHPKAYDGSPDPNRYLVVSQGFYAEDELIKQIAYAGHDTRLLSADVMRDLSVWDRGVATSTDLQNLKLDPNKPDTFRETLQPYLLKQY</sequence>
<evidence type="ECO:0000313" key="4">
    <source>
        <dbReference type="Proteomes" id="UP000076852"/>
    </source>
</evidence>
<feature type="signal peptide" evidence="2">
    <location>
        <begin position="1"/>
        <end position="26"/>
    </location>
</feature>
<keyword evidence="2" id="KW-0732">Signal</keyword>
<feature type="chain" id="PRO_5007894056" evidence="2">
    <location>
        <begin position="27"/>
        <end position="328"/>
    </location>
</feature>
<reference evidence="3 4" key="1">
    <citation type="journal article" date="2016" name="Gene">
        <title>PacBio SMRT assembly of a complex multi-replicon genome reveals chlorocatechol degradative operon in a region of genome plasticity.</title>
        <authorList>
            <person name="Ricker N."/>
            <person name="Shen S.Y."/>
            <person name="Goordial J."/>
            <person name="Jin S."/>
            <person name="Fulthorpe R.R."/>
        </authorList>
    </citation>
    <scope>NUCLEOTIDE SEQUENCE [LARGE SCALE GENOMIC DNA]</scope>
    <source>
        <strain evidence="3 4">OLGA172</strain>
        <plasmid evidence="4">polga2</plasmid>
    </source>
</reference>
<feature type="region of interest" description="Disordered" evidence="1">
    <location>
        <begin position="47"/>
        <end position="74"/>
    </location>
</feature>
<evidence type="ECO:0000256" key="2">
    <source>
        <dbReference type="SAM" id="SignalP"/>
    </source>
</evidence>
<evidence type="ECO:0000256" key="1">
    <source>
        <dbReference type="SAM" id="MobiDB-lite"/>
    </source>
</evidence>
<organism evidence="3 4">
    <name type="scientific">Paraburkholderia phytofirmans OLGA172</name>
    <dbReference type="NCBI Taxonomy" id="1417228"/>
    <lineage>
        <taxon>Bacteria</taxon>
        <taxon>Pseudomonadati</taxon>
        <taxon>Pseudomonadota</taxon>
        <taxon>Betaproteobacteria</taxon>
        <taxon>Burkholderiales</taxon>
        <taxon>Burkholderiaceae</taxon>
        <taxon>Paraburkholderia</taxon>
    </lineage>
</organism>
<feature type="compositionally biased region" description="Low complexity" evidence="1">
    <location>
        <begin position="61"/>
        <end position="74"/>
    </location>
</feature>
<proteinExistence type="predicted"/>